<organism evidence="2 3">
    <name type="scientific">Vitreoscilla filiformis</name>
    <dbReference type="NCBI Taxonomy" id="63"/>
    <lineage>
        <taxon>Bacteria</taxon>
        <taxon>Pseudomonadati</taxon>
        <taxon>Pseudomonadota</taxon>
        <taxon>Betaproteobacteria</taxon>
        <taxon>Neisseriales</taxon>
        <taxon>Neisseriaceae</taxon>
        <taxon>Vitreoscilla</taxon>
    </lineage>
</organism>
<evidence type="ECO:0000313" key="2">
    <source>
        <dbReference type="EMBL" id="ASM76527.1"/>
    </source>
</evidence>
<proteinExistence type="predicted"/>
<feature type="compositionally biased region" description="Polar residues" evidence="1">
    <location>
        <begin position="188"/>
        <end position="198"/>
    </location>
</feature>
<dbReference type="InterPro" id="IPR021312">
    <property type="entry name" value="DUF2889"/>
</dbReference>
<keyword evidence="3" id="KW-1185">Reference proteome</keyword>
<gene>
    <name evidence="2" type="ORF">VITFI_CDS0748</name>
</gene>
<dbReference type="OrthoDB" id="6862397at2"/>
<evidence type="ECO:0000256" key="1">
    <source>
        <dbReference type="SAM" id="MobiDB-lite"/>
    </source>
</evidence>
<accession>A0A221KCG8</accession>
<dbReference type="Pfam" id="PF11136">
    <property type="entry name" value="DUF2889"/>
    <property type="match status" value="1"/>
</dbReference>
<feature type="region of interest" description="Disordered" evidence="1">
    <location>
        <begin position="188"/>
        <end position="213"/>
    </location>
</feature>
<sequence length="213" mass="23207">MPLPPSDPSRQFRHRRTLEVQAFERADGLWEIDARVTDVKGRSVFVGRGIHPAGEPVHDLMLRLVVDLNFNILQAGSESRSVPYPGHCEAHGDVYARLVGLNLMQGFRHAVRERVGGAQGCTHLTELATVLPTAVVQSMVGEVIHPVGDGDEKPFQLDRCHALVTTGEVVRLHYPRWFRQPGANNLSQNLPPVNSPSSAGVPETAPAAPPLSS</sequence>
<evidence type="ECO:0000313" key="3">
    <source>
        <dbReference type="Proteomes" id="UP000199729"/>
    </source>
</evidence>
<name>A0A221KCG8_VITFI</name>
<dbReference type="Proteomes" id="UP000199729">
    <property type="component" value="Chromosome"/>
</dbReference>
<dbReference type="EMBL" id="CP022423">
    <property type="protein sequence ID" value="ASM76527.1"/>
    <property type="molecule type" value="Genomic_DNA"/>
</dbReference>
<reference evidence="2 3" key="1">
    <citation type="submission" date="2017-07" db="EMBL/GenBank/DDBJ databases">
        <title>Complete Genome Sequence of the cosmetic ferment Vitreoscilla filiformis (ATCC15551).</title>
        <authorList>
            <person name="Contreras S."/>
            <person name="Sagory-Zalkind P."/>
            <person name="Blanquart H."/>
            <person name="Iltis A."/>
            <person name="Morand S.C."/>
        </authorList>
    </citation>
    <scope>NUCLEOTIDE SEQUENCE [LARGE SCALE GENOMIC DNA]</scope>
    <source>
        <strain evidence="2 3">ATCC 15551</strain>
    </source>
</reference>
<dbReference type="AlphaFoldDB" id="A0A221KCG8"/>
<evidence type="ECO:0008006" key="4">
    <source>
        <dbReference type="Google" id="ProtNLM"/>
    </source>
</evidence>
<dbReference type="RefSeq" id="WP_089415844.1">
    <property type="nucleotide sequence ID" value="NZ_CP022423.1"/>
</dbReference>
<protein>
    <recommendedName>
        <fullName evidence="4">DUF2889 domain-containing protein</fullName>
    </recommendedName>
</protein>
<dbReference type="KEGG" id="vff:VITFI_CDS0748"/>